<dbReference type="InterPro" id="IPR005471">
    <property type="entry name" value="Tscrpt_reg_IclR_N"/>
</dbReference>
<evidence type="ECO:0000256" key="3">
    <source>
        <dbReference type="ARBA" id="ARBA00023163"/>
    </source>
</evidence>
<dbReference type="EMBL" id="WOEZ01000044">
    <property type="protein sequence ID" value="NPT54879.1"/>
    <property type="molecule type" value="Genomic_DNA"/>
</dbReference>
<dbReference type="Gene3D" id="1.10.10.10">
    <property type="entry name" value="Winged helix-like DNA-binding domain superfamily/Winged helix DNA-binding domain"/>
    <property type="match status" value="1"/>
</dbReference>
<accession>A0A972NLP7</accession>
<keyword evidence="3" id="KW-0804">Transcription</keyword>
<dbReference type="AlphaFoldDB" id="A0A972NLP7"/>
<dbReference type="Pfam" id="PF01614">
    <property type="entry name" value="IclR_C"/>
    <property type="match status" value="1"/>
</dbReference>
<dbReference type="PANTHER" id="PTHR30136">
    <property type="entry name" value="HELIX-TURN-HELIX TRANSCRIPTIONAL REGULATOR, ICLR FAMILY"/>
    <property type="match status" value="1"/>
</dbReference>
<reference evidence="6 8" key="1">
    <citation type="submission" date="2019-11" db="EMBL/GenBank/DDBJ databases">
        <title>Metabolism of dissolved organic matter in forest soils.</title>
        <authorList>
            <person name="Cyle K.T."/>
            <person name="Wilhelm R.C."/>
            <person name="Martinez C.E."/>
        </authorList>
    </citation>
    <scope>NUCLEOTIDE SEQUENCE [LARGE SCALE GENOMIC DNA]</scope>
    <source>
        <strain evidence="6 8">5N</strain>
    </source>
</reference>
<dbReference type="RefSeq" id="WP_172162822.1">
    <property type="nucleotide sequence ID" value="NZ_WOEZ01000044.1"/>
</dbReference>
<dbReference type="GO" id="GO:0045892">
    <property type="term" value="P:negative regulation of DNA-templated transcription"/>
    <property type="evidence" value="ECO:0007669"/>
    <property type="project" value="TreeGrafter"/>
</dbReference>
<dbReference type="PANTHER" id="PTHR30136:SF23">
    <property type="entry name" value="DNA-BINDING TRANSCRIPTIONAL ACTIVATOR MHPR"/>
    <property type="match status" value="1"/>
</dbReference>
<name>A0A972NLP7_9BURK</name>
<evidence type="ECO:0000313" key="7">
    <source>
        <dbReference type="EMBL" id="NPT60908.1"/>
    </source>
</evidence>
<dbReference type="EMBL" id="WOEZ01000245">
    <property type="protein sequence ID" value="NPT60908.1"/>
    <property type="molecule type" value="Genomic_DNA"/>
</dbReference>
<dbReference type="Gene3D" id="3.30.450.40">
    <property type="match status" value="1"/>
</dbReference>
<organism evidence="6 8">
    <name type="scientific">Paraburkholderia elongata</name>
    <dbReference type="NCBI Taxonomy" id="2675747"/>
    <lineage>
        <taxon>Bacteria</taxon>
        <taxon>Pseudomonadati</taxon>
        <taxon>Pseudomonadota</taxon>
        <taxon>Betaproteobacteria</taxon>
        <taxon>Burkholderiales</taxon>
        <taxon>Burkholderiaceae</taxon>
        <taxon>Paraburkholderia</taxon>
    </lineage>
</organism>
<sequence>MTSFNPVIALERGLAVLTVVNRLQRAKVAEVRAQTGLDKATVIRMLETLIHAGYVVKDSKESVYFPSARTMQLSCGFNLPQRIAESAGPVHSQFHRAVGWPSVLTIHDGDSMITIHSSNEDGVLQLNRPSGFRAPMLMTCLGRAYLAYCNDAEQDRIIASLAEIPGTDTELAREPSKLKALLAKIRAQGYAVNDRGYGERMQHNLWALGVPVKDSNNVYASLGLIIPGDLFTRKAGIHKYLLTMQKVAEKLAAIFSEQGFNMAAAELYKTTSRRGGARKLPDAQSFPGMIGPL</sequence>
<feature type="domain" description="HTH iclR-type" evidence="4">
    <location>
        <begin position="7"/>
        <end position="68"/>
    </location>
</feature>
<dbReference type="GO" id="GO:0003700">
    <property type="term" value="F:DNA-binding transcription factor activity"/>
    <property type="evidence" value="ECO:0007669"/>
    <property type="project" value="TreeGrafter"/>
</dbReference>
<feature type="domain" description="IclR-ED" evidence="5">
    <location>
        <begin position="69"/>
        <end position="257"/>
    </location>
</feature>
<dbReference type="PROSITE" id="PS51078">
    <property type="entry name" value="ICLR_ED"/>
    <property type="match status" value="1"/>
</dbReference>
<keyword evidence="8" id="KW-1185">Reference proteome</keyword>
<proteinExistence type="predicted"/>
<dbReference type="InterPro" id="IPR029016">
    <property type="entry name" value="GAF-like_dom_sf"/>
</dbReference>
<keyword evidence="1" id="KW-0805">Transcription regulation</keyword>
<dbReference type="Proteomes" id="UP000655523">
    <property type="component" value="Unassembled WGS sequence"/>
</dbReference>
<evidence type="ECO:0000256" key="2">
    <source>
        <dbReference type="ARBA" id="ARBA00023125"/>
    </source>
</evidence>
<dbReference type="SUPFAM" id="SSF46785">
    <property type="entry name" value="Winged helix' DNA-binding domain"/>
    <property type="match status" value="1"/>
</dbReference>
<keyword evidence="2" id="KW-0238">DNA-binding</keyword>
<dbReference type="SMART" id="SM00346">
    <property type="entry name" value="HTH_ICLR"/>
    <property type="match status" value="1"/>
</dbReference>
<evidence type="ECO:0000313" key="8">
    <source>
        <dbReference type="Proteomes" id="UP000655523"/>
    </source>
</evidence>
<dbReference type="InterPro" id="IPR050707">
    <property type="entry name" value="HTH_MetabolicPath_Reg"/>
</dbReference>
<evidence type="ECO:0000259" key="4">
    <source>
        <dbReference type="PROSITE" id="PS51077"/>
    </source>
</evidence>
<dbReference type="InterPro" id="IPR036390">
    <property type="entry name" value="WH_DNA-bd_sf"/>
</dbReference>
<protein>
    <submittedName>
        <fullName evidence="6">Helix-turn-helix domain-containing protein</fullName>
    </submittedName>
</protein>
<dbReference type="GO" id="GO:0003677">
    <property type="term" value="F:DNA binding"/>
    <property type="evidence" value="ECO:0007669"/>
    <property type="project" value="UniProtKB-KW"/>
</dbReference>
<evidence type="ECO:0000259" key="5">
    <source>
        <dbReference type="PROSITE" id="PS51078"/>
    </source>
</evidence>
<dbReference type="PROSITE" id="PS51077">
    <property type="entry name" value="HTH_ICLR"/>
    <property type="match status" value="1"/>
</dbReference>
<evidence type="ECO:0000313" key="6">
    <source>
        <dbReference type="EMBL" id="NPT54879.1"/>
    </source>
</evidence>
<dbReference type="InterPro" id="IPR036388">
    <property type="entry name" value="WH-like_DNA-bd_sf"/>
</dbReference>
<comment type="caution">
    <text evidence="6">The sequence shown here is derived from an EMBL/GenBank/DDBJ whole genome shotgun (WGS) entry which is preliminary data.</text>
</comment>
<gene>
    <name evidence="6" type="ORF">GNZ13_09710</name>
    <name evidence="7" type="ORF">GNZ13_41795</name>
</gene>
<evidence type="ECO:0000256" key="1">
    <source>
        <dbReference type="ARBA" id="ARBA00023015"/>
    </source>
</evidence>
<dbReference type="InterPro" id="IPR014757">
    <property type="entry name" value="Tscrpt_reg_IclR_C"/>
</dbReference>
<dbReference type="SUPFAM" id="SSF55781">
    <property type="entry name" value="GAF domain-like"/>
    <property type="match status" value="1"/>
</dbReference>
<dbReference type="Pfam" id="PF09339">
    <property type="entry name" value="HTH_IclR"/>
    <property type="match status" value="1"/>
</dbReference>